<dbReference type="Proteomes" id="UP001369736">
    <property type="component" value="Unassembled WGS sequence"/>
</dbReference>
<dbReference type="RefSeq" id="WP_337706372.1">
    <property type="nucleotide sequence ID" value="NZ_JBBEGM010000014.1"/>
</dbReference>
<accession>A0ABU8MDD4</accession>
<evidence type="ECO:0000313" key="2">
    <source>
        <dbReference type="EMBL" id="MEJ2865011.1"/>
    </source>
</evidence>
<name>A0ABU8MDD4_9PSEU</name>
<dbReference type="EMBL" id="JBBEGM010000014">
    <property type="protein sequence ID" value="MEJ2865011.1"/>
    <property type="molecule type" value="Genomic_DNA"/>
</dbReference>
<proteinExistence type="predicted"/>
<protein>
    <submittedName>
        <fullName evidence="2">Uncharacterized protein</fullName>
    </submittedName>
</protein>
<reference evidence="2 3" key="1">
    <citation type="submission" date="2024-03" db="EMBL/GenBank/DDBJ databases">
        <title>Actinomycetospora sp. OC33-EN07, a novel actinomycete isolated from wild orchid (Aerides multiflora).</title>
        <authorList>
            <person name="Suriyachadkun C."/>
        </authorList>
    </citation>
    <scope>NUCLEOTIDE SEQUENCE [LARGE SCALE GENOMIC DNA]</scope>
    <source>
        <strain evidence="2 3">OC33-EN07</strain>
    </source>
</reference>
<gene>
    <name evidence="2" type="ORF">WCD58_27895</name>
</gene>
<feature type="region of interest" description="Disordered" evidence="1">
    <location>
        <begin position="51"/>
        <end position="73"/>
    </location>
</feature>
<evidence type="ECO:0000256" key="1">
    <source>
        <dbReference type="SAM" id="MobiDB-lite"/>
    </source>
</evidence>
<evidence type="ECO:0000313" key="3">
    <source>
        <dbReference type="Proteomes" id="UP001369736"/>
    </source>
</evidence>
<organism evidence="2 3">
    <name type="scientific">Actinomycetospora flava</name>
    <dbReference type="NCBI Taxonomy" id="3129232"/>
    <lineage>
        <taxon>Bacteria</taxon>
        <taxon>Bacillati</taxon>
        <taxon>Actinomycetota</taxon>
        <taxon>Actinomycetes</taxon>
        <taxon>Pseudonocardiales</taxon>
        <taxon>Pseudonocardiaceae</taxon>
        <taxon>Actinomycetospora</taxon>
    </lineage>
</organism>
<sequence>MTPDRDGDTVMDAVDVVEVASAAAEVAVGDVPAPRPEVLARVLEGLRDLPAVAPEPRAPSGSASDMPLPRRRS</sequence>
<comment type="caution">
    <text evidence="2">The sequence shown here is derived from an EMBL/GenBank/DDBJ whole genome shotgun (WGS) entry which is preliminary data.</text>
</comment>
<keyword evidence="3" id="KW-1185">Reference proteome</keyword>